<gene>
    <name evidence="3" type="ORF">THFILI_00605</name>
</gene>
<evidence type="ECO:0000313" key="4">
    <source>
        <dbReference type="Proteomes" id="UP000030364"/>
    </source>
</evidence>
<dbReference type="PATRIC" id="fig|276.5.peg.78"/>
<dbReference type="RefSeq" id="WP_038060412.1">
    <property type="nucleotide sequence ID" value="NZ_JPSL02000032.1"/>
</dbReference>
<feature type="domain" description="Antitoxin FitA-like ribbon-helix-helix" evidence="2">
    <location>
        <begin position="2"/>
        <end position="39"/>
    </location>
</feature>
<feature type="region of interest" description="Disordered" evidence="1">
    <location>
        <begin position="63"/>
        <end position="82"/>
    </location>
</feature>
<dbReference type="InterPro" id="IPR013321">
    <property type="entry name" value="Arc_rbn_hlx_hlx"/>
</dbReference>
<dbReference type="Gene3D" id="1.10.1220.10">
    <property type="entry name" value="Met repressor-like"/>
    <property type="match status" value="1"/>
</dbReference>
<comment type="caution">
    <text evidence="3">The sequence shown here is derived from an EMBL/GenBank/DDBJ whole genome shotgun (WGS) entry which is preliminary data.</text>
</comment>
<dbReference type="InterPro" id="IPR010985">
    <property type="entry name" value="Ribbon_hlx_hlx"/>
</dbReference>
<name>A0A0A2WSB0_THEFI</name>
<dbReference type="SUPFAM" id="SSF47598">
    <property type="entry name" value="Ribbon-helix-helix"/>
    <property type="match status" value="1"/>
</dbReference>
<dbReference type="Proteomes" id="UP000030364">
    <property type="component" value="Unassembled WGS sequence"/>
</dbReference>
<dbReference type="InterPro" id="IPR053853">
    <property type="entry name" value="FitA-like_RHH"/>
</dbReference>
<evidence type="ECO:0000256" key="1">
    <source>
        <dbReference type="SAM" id="MobiDB-lite"/>
    </source>
</evidence>
<evidence type="ECO:0000259" key="2">
    <source>
        <dbReference type="Pfam" id="PF22513"/>
    </source>
</evidence>
<keyword evidence="4" id="KW-1185">Reference proteome</keyword>
<dbReference type="STRING" id="276.THFILI_00605"/>
<feature type="compositionally biased region" description="Basic residues" evidence="1">
    <location>
        <begin position="71"/>
        <end position="82"/>
    </location>
</feature>
<sequence length="82" mass="9338">MATLTIRNLDEATKRALRLRAALHGVSMEEEARRILRAVLLVMGSDPPKGLGTHLRERFQDVADEAFQLPPRRKPRRPPLTE</sequence>
<protein>
    <recommendedName>
        <fullName evidence="2">Antitoxin FitA-like ribbon-helix-helix domain-containing protein</fullName>
    </recommendedName>
</protein>
<dbReference type="EMBL" id="JPSL02000032">
    <property type="protein sequence ID" value="KGQ23066.1"/>
    <property type="molecule type" value="Genomic_DNA"/>
</dbReference>
<reference evidence="3 4" key="1">
    <citation type="journal article" date="2015" name="Genome Announc.">
        <title>Draft Genome Sequence of the Thermophile Thermus filiformis ATCC 43280, Producer of Carotenoid-(Di)glucoside-Branched Fatty Acid (Di)esters and Source of Hyperthermostable Enzymes of Biotechnological Interest.</title>
        <authorList>
            <person name="Mandelli F."/>
            <person name="Oliveira Ramires B."/>
            <person name="Couger M.B."/>
            <person name="Paixao D.A."/>
            <person name="Camilo C.M."/>
            <person name="Polikarpov I."/>
            <person name="Prade R."/>
            <person name="Riano-Pachon D.M."/>
            <person name="Squina F.M."/>
        </authorList>
    </citation>
    <scope>NUCLEOTIDE SEQUENCE [LARGE SCALE GENOMIC DNA]</scope>
    <source>
        <strain evidence="3 4">ATCC 43280</strain>
    </source>
</reference>
<dbReference type="GO" id="GO:0006355">
    <property type="term" value="P:regulation of DNA-templated transcription"/>
    <property type="evidence" value="ECO:0007669"/>
    <property type="project" value="InterPro"/>
</dbReference>
<dbReference type="OrthoDB" id="27260at2"/>
<dbReference type="Pfam" id="PF22513">
    <property type="entry name" value="FitA-like_RHH"/>
    <property type="match status" value="1"/>
</dbReference>
<accession>A0A0A2WSB0</accession>
<evidence type="ECO:0000313" key="3">
    <source>
        <dbReference type="EMBL" id="KGQ23066.1"/>
    </source>
</evidence>
<organism evidence="3 4">
    <name type="scientific">Thermus filiformis</name>
    <dbReference type="NCBI Taxonomy" id="276"/>
    <lineage>
        <taxon>Bacteria</taxon>
        <taxon>Thermotogati</taxon>
        <taxon>Deinococcota</taxon>
        <taxon>Deinococci</taxon>
        <taxon>Thermales</taxon>
        <taxon>Thermaceae</taxon>
        <taxon>Thermus</taxon>
    </lineage>
</organism>
<dbReference type="AlphaFoldDB" id="A0A0A2WSB0"/>
<proteinExistence type="predicted"/>